<reference evidence="6" key="1">
    <citation type="submission" date="2022-08" db="EMBL/GenBank/DDBJ databases">
        <title>A Global Phylogenomic Analysis of the Shiitake Genus Lentinula.</title>
        <authorList>
            <consortium name="DOE Joint Genome Institute"/>
            <person name="Sierra-Patev S."/>
            <person name="Min B."/>
            <person name="Naranjo-Ortiz M."/>
            <person name="Looney B."/>
            <person name="Konkel Z."/>
            <person name="Slot J.C."/>
            <person name="Sakamoto Y."/>
            <person name="Steenwyk J.L."/>
            <person name="Rokas A."/>
            <person name="Carro J."/>
            <person name="Camarero S."/>
            <person name="Ferreira P."/>
            <person name="Molpeceres G."/>
            <person name="Ruiz-Duenas F.J."/>
            <person name="Serrano A."/>
            <person name="Henrissat B."/>
            <person name="Drula E."/>
            <person name="Hughes K.W."/>
            <person name="Mata J.L."/>
            <person name="Ishikawa N.K."/>
            <person name="Vargas-Isla R."/>
            <person name="Ushijima S."/>
            <person name="Smith C.A."/>
            <person name="Ahrendt S."/>
            <person name="Andreopoulos W."/>
            <person name="He G."/>
            <person name="Labutti K."/>
            <person name="Lipzen A."/>
            <person name="Ng V."/>
            <person name="Riley R."/>
            <person name="Sandor L."/>
            <person name="Barry K."/>
            <person name="Martinez A.T."/>
            <person name="Xiao Y."/>
            <person name="Gibbons J.G."/>
            <person name="Terashima K."/>
            <person name="Grigoriev I.V."/>
            <person name="Hibbett D.S."/>
        </authorList>
    </citation>
    <scope>NUCLEOTIDE SEQUENCE</scope>
    <source>
        <strain evidence="6">JLM2183</strain>
    </source>
</reference>
<proteinExistence type="inferred from homology"/>
<comment type="similarity">
    <text evidence="1">Belongs to the cytochrome P450 family.</text>
</comment>
<dbReference type="GO" id="GO:0020037">
    <property type="term" value="F:heme binding"/>
    <property type="evidence" value="ECO:0007669"/>
    <property type="project" value="InterPro"/>
</dbReference>
<dbReference type="OrthoDB" id="1470350at2759"/>
<dbReference type="PANTHER" id="PTHR24296">
    <property type="entry name" value="CYTOCHROME P450"/>
    <property type="match status" value="1"/>
</dbReference>
<comment type="caution">
    <text evidence="6">The sequence shown here is derived from an EMBL/GenBank/DDBJ whole genome shotgun (WGS) entry which is preliminary data.</text>
</comment>
<evidence type="ECO:0000256" key="4">
    <source>
        <dbReference type="ARBA" id="ARBA00023004"/>
    </source>
</evidence>
<evidence type="ECO:0000256" key="2">
    <source>
        <dbReference type="ARBA" id="ARBA00022723"/>
    </source>
</evidence>
<feature type="region of interest" description="Disordered" evidence="5">
    <location>
        <begin position="193"/>
        <end position="212"/>
    </location>
</feature>
<evidence type="ECO:0000256" key="5">
    <source>
        <dbReference type="SAM" id="MobiDB-lite"/>
    </source>
</evidence>
<keyword evidence="7" id="KW-1185">Reference proteome</keyword>
<dbReference type="InterPro" id="IPR001128">
    <property type="entry name" value="Cyt_P450"/>
</dbReference>
<dbReference type="GO" id="GO:0016705">
    <property type="term" value="F:oxidoreductase activity, acting on paired donors, with incorporation or reduction of molecular oxygen"/>
    <property type="evidence" value="ECO:0007669"/>
    <property type="project" value="InterPro"/>
</dbReference>
<accession>A0A9W9A909</accession>
<keyword evidence="2" id="KW-0479">Metal-binding</keyword>
<dbReference type="GO" id="GO:0004497">
    <property type="term" value="F:monooxygenase activity"/>
    <property type="evidence" value="ECO:0007669"/>
    <property type="project" value="InterPro"/>
</dbReference>
<keyword evidence="4" id="KW-0408">Iron</keyword>
<evidence type="ECO:0000256" key="1">
    <source>
        <dbReference type="ARBA" id="ARBA00010617"/>
    </source>
</evidence>
<name>A0A9W9A909_9AGAR</name>
<dbReference type="Gene3D" id="1.10.630.10">
    <property type="entry name" value="Cytochrome P450"/>
    <property type="match status" value="2"/>
</dbReference>
<dbReference type="AlphaFoldDB" id="A0A9W9A909"/>
<dbReference type="SUPFAM" id="SSF48264">
    <property type="entry name" value="Cytochrome P450"/>
    <property type="match status" value="1"/>
</dbReference>
<evidence type="ECO:0000256" key="3">
    <source>
        <dbReference type="ARBA" id="ARBA00023002"/>
    </source>
</evidence>
<dbReference type="GO" id="GO:0005506">
    <property type="term" value="F:iron ion binding"/>
    <property type="evidence" value="ECO:0007669"/>
    <property type="project" value="InterPro"/>
</dbReference>
<dbReference type="EMBL" id="JAOTPV010000010">
    <property type="protein sequence ID" value="KAJ4477290.1"/>
    <property type="molecule type" value="Genomic_DNA"/>
</dbReference>
<keyword evidence="3" id="KW-0560">Oxidoreductase</keyword>
<evidence type="ECO:0000313" key="6">
    <source>
        <dbReference type="EMBL" id="KAJ4477290.1"/>
    </source>
</evidence>
<dbReference type="Pfam" id="PF00067">
    <property type="entry name" value="p450"/>
    <property type="match status" value="1"/>
</dbReference>
<sequence length="365" mass="41975">MIYPKHQEDMLMVADPKALQYVTVTSGYRFPKPQDVRQITAFLMGRGILNVEGVDHNRHRKVLNLAFSPKQLRQFLGLFQRLTGRARLLVMKWQQELSNYPSEGSVINTQLDFLRLSVDSRLYPRKRQLLYRAFLTKEEKRFLAFLNASKRVARPFFQKASEGRMADDDIQGSQSKDVLSVLIRANREEDPRKALDKDEVLSQMAENEPTPQDLDSMSFFNAVIKEGLRLYPIVQNVTREAQSDDVIPLEFPVTTVSGDEISQVPSKRMSKGNAMSGLCTTNFSQVWGHDAEQWNPERFINPTKKNTTLGVYANLFDVFQCWFTSLYRMVVRLEFRAPASGELDDIQAVSFGVSLPKKKGKWYCR</sequence>
<gene>
    <name evidence="6" type="ORF">J3R30DRAFT_3404665</name>
</gene>
<protein>
    <submittedName>
        <fullName evidence="6">Cytochrome P450</fullName>
    </submittedName>
</protein>
<dbReference type="InterPro" id="IPR036396">
    <property type="entry name" value="Cyt_P450_sf"/>
</dbReference>
<organism evidence="6 7">
    <name type="scientific">Lentinula aciculospora</name>
    <dbReference type="NCBI Taxonomy" id="153920"/>
    <lineage>
        <taxon>Eukaryota</taxon>
        <taxon>Fungi</taxon>
        <taxon>Dikarya</taxon>
        <taxon>Basidiomycota</taxon>
        <taxon>Agaricomycotina</taxon>
        <taxon>Agaricomycetes</taxon>
        <taxon>Agaricomycetidae</taxon>
        <taxon>Agaricales</taxon>
        <taxon>Marasmiineae</taxon>
        <taxon>Omphalotaceae</taxon>
        <taxon>Lentinula</taxon>
    </lineage>
</organism>
<dbReference type="Proteomes" id="UP001150266">
    <property type="component" value="Unassembled WGS sequence"/>
</dbReference>
<evidence type="ECO:0000313" key="7">
    <source>
        <dbReference type="Proteomes" id="UP001150266"/>
    </source>
</evidence>